<keyword evidence="2" id="KW-0680">Restriction system</keyword>
<reference evidence="5" key="1">
    <citation type="journal article" date="2023" name="Int. J. Mol. Sci.">
        <title>Antibiotic Resistance/Susceptibility Profiles of Staphylococcus equorum Strains from Cheese, and Genome Analysis for Antibiotic Resistance Genes.</title>
        <authorList>
            <person name="Vazquez L."/>
            <person name="Srednik M.E."/>
            <person name="Rodriguez J."/>
            <person name="Florez A.B."/>
            <person name="Mayo B."/>
        </authorList>
    </citation>
    <scope>NUCLEOTIDE SEQUENCE</scope>
    <source>
        <strain evidence="5">5A3I</strain>
    </source>
</reference>
<evidence type="ECO:0000313" key="5">
    <source>
        <dbReference type="EMBL" id="MDK9867137.1"/>
    </source>
</evidence>
<keyword evidence="5" id="KW-0540">Nuclease</keyword>
<evidence type="ECO:0000256" key="1">
    <source>
        <dbReference type="ARBA" id="ARBA00010923"/>
    </source>
</evidence>
<keyword evidence="5" id="KW-0255">Endonuclease</keyword>
<dbReference type="Gene3D" id="3.90.220.20">
    <property type="entry name" value="DNA methylase specificity domains"/>
    <property type="match status" value="1"/>
</dbReference>
<evidence type="ECO:0000256" key="3">
    <source>
        <dbReference type="ARBA" id="ARBA00023125"/>
    </source>
</evidence>
<protein>
    <submittedName>
        <fullName evidence="5">Restriction endonuclease subunit S</fullName>
        <ecNumber evidence="5">3.1.21.-</ecNumber>
    </submittedName>
</protein>
<keyword evidence="3" id="KW-0238">DNA-binding</keyword>
<dbReference type="RefSeq" id="WP_285324519.1">
    <property type="nucleotide sequence ID" value="NZ_JARGCK010000026.1"/>
</dbReference>
<dbReference type="InterPro" id="IPR052021">
    <property type="entry name" value="Type-I_RS_S_subunit"/>
</dbReference>
<sequence>MEYKLKDIAHINQETVKKDSFPNSFLYLDTKNLTSGKFGELAYFDSMKDKVPSRARRVVKENDILISTVRPNQRHYGFITKDQKSYIVSTGFAVITPEETKVNPYFLYKYLTLENITHYLQSIAENSTSAYPAIKPSVLSELSINLPDITIQDYISKLLRSLDDKINLNEQ</sequence>
<dbReference type="GO" id="GO:0016787">
    <property type="term" value="F:hydrolase activity"/>
    <property type="evidence" value="ECO:0007669"/>
    <property type="project" value="UniProtKB-KW"/>
</dbReference>
<dbReference type="InterPro" id="IPR000055">
    <property type="entry name" value="Restrct_endonuc_typeI_TRD"/>
</dbReference>
<comment type="similarity">
    <text evidence="1">Belongs to the type-I restriction system S methylase family.</text>
</comment>
<dbReference type="SUPFAM" id="SSF116734">
    <property type="entry name" value="DNA methylase specificity domain"/>
    <property type="match status" value="1"/>
</dbReference>
<dbReference type="InterPro" id="IPR044946">
    <property type="entry name" value="Restrct_endonuc_typeI_TRD_sf"/>
</dbReference>
<proteinExistence type="inferred from homology"/>
<dbReference type="GO" id="GO:0003677">
    <property type="term" value="F:DNA binding"/>
    <property type="evidence" value="ECO:0007669"/>
    <property type="project" value="UniProtKB-KW"/>
</dbReference>
<dbReference type="Proteomes" id="UP001174037">
    <property type="component" value="Unassembled WGS sequence"/>
</dbReference>
<keyword evidence="5" id="KW-0378">Hydrolase</keyword>
<feature type="domain" description="Type I restriction modification DNA specificity" evidence="4">
    <location>
        <begin position="2"/>
        <end position="171"/>
    </location>
</feature>
<evidence type="ECO:0000259" key="4">
    <source>
        <dbReference type="Pfam" id="PF01420"/>
    </source>
</evidence>
<evidence type="ECO:0000256" key="2">
    <source>
        <dbReference type="ARBA" id="ARBA00022747"/>
    </source>
</evidence>
<dbReference type="PANTHER" id="PTHR30408">
    <property type="entry name" value="TYPE-1 RESTRICTION ENZYME ECOKI SPECIFICITY PROTEIN"/>
    <property type="match status" value="1"/>
</dbReference>
<dbReference type="GO" id="GO:0009307">
    <property type="term" value="P:DNA restriction-modification system"/>
    <property type="evidence" value="ECO:0007669"/>
    <property type="project" value="UniProtKB-KW"/>
</dbReference>
<dbReference type="PANTHER" id="PTHR30408:SF13">
    <property type="entry name" value="TYPE I RESTRICTION ENZYME HINDI SPECIFICITY SUBUNIT"/>
    <property type="match status" value="1"/>
</dbReference>
<comment type="caution">
    <text evidence="5">The sequence shown here is derived from an EMBL/GenBank/DDBJ whole genome shotgun (WGS) entry which is preliminary data.</text>
</comment>
<accession>A0AAW7AKN3</accession>
<dbReference type="AlphaFoldDB" id="A0AAW7AKN3"/>
<reference evidence="5" key="2">
    <citation type="submission" date="2023-03" db="EMBL/GenBank/DDBJ databases">
        <authorList>
            <person name="Vazquez L."/>
            <person name="Rodriguez J."/>
            <person name="Mayo B."/>
            <person name="Florez A.B."/>
        </authorList>
    </citation>
    <scope>NUCLEOTIDE SEQUENCE</scope>
    <source>
        <strain evidence="5">5A3I</strain>
    </source>
</reference>
<dbReference type="EMBL" id="JARGCK010000026">
    <property type="protein sequence ID" value="MDK9867137.1"/>
    <property type="molecule type" value="Genomic_DNA"/>
</dbReference>
<dbReference type="Pfam" id="PF01420">
    <property type="entry name" value="Methylase_S"/>
    <property type="match status" value="1"/>
</dbReference>
<feature type="non-terminal residue" evidence="5">
    <location>
        <position position="171"/>
    </location>
</feature>
<organism evidence="5 6">
    <name type="scientific">Staphylococcus equorum</name>
    <dbReference type="NCBI Taxonomy" id="246432"/>
    <lineage>
        <taxon>Bacteria</taxon>
        <taxon>Bacillati</taxon>
        <taxon>Bacillota</taxon>
        <taxon>Bacilli</taxon>
        <taxon>Bacillales</taxon>
        <taxon>Staphylococcaceae</taxon>
        <taxon>Staphylococcus</taxon>
    </lineage>
</organism>
<evidence type="ECO:0000313" key="6">
    <source>
        <dbReference type="Proteomes" id="UP001174037"/>
    </source>
</evidence>
<gene>
    <name evidence="5" type="ORF">P1A27_14495</name>
</gene>
<dbReference type="GO" id="GO:0004519">
    <property type="term" value="F:endonuclease activity"/>
    <property type="evidence" value="ECO:0007669"/>
    <property type="project" value="UniProtKB-KW"/>
</dbReference>
<name>A0AAW7AKN3_9STAP</name>
<dbReference type="EC" id="3.1.21.-" evidence="5"/>